<keyword evidence="20 29" id="KW-0472">Membrane</keyword>
<feature type="region of interest" description="Disordered" evidence="28">
    <location>
        <begin position="827"/>
        <end position="853"/>
    </location>
</feature>
<evidence type="ECO:0000256" key="9">
    <source>
        <dbReference type="ARBA" id="ARBA00022519"/>
    </source>
</evidence>
<dbReference type="SUPFAM" id="SSF56601">
    <property type="entry name" value="beta-lactamase/transpeptidase-like"/>
    <property type="match status" value="1"/>
</dbReference>
<evidence type="ECO:0000256" key="5">
    <source>
        <dbReference type="ARBA" id="ARBA00007739"/>
    </source>
</evidence>
<evidence type="ECO:0000256" key="27">
    <source>
        <dbReference type="ARBA" id="ARBA00060592"/>
    </source>
</evidence>
<evidence type="ECO:0000256" key="13">
    <source>
        <dbReference type="ARBA" id="ARBA00022679"/>
    </source>
</evidence>
<evidence type="ECO:0000256" key="14">
    <source>
        <dbReference type="ARBA" id="ARBA00022692"/>
    </source>
</evidence>
<dbReference type="Proteomes" id="UP000273643">
    <property type="component" value="Unassembled WGS sequence"/>
</dbReference>
<dbReference type="Pfam" id="PF17092">
    <property type="entry name" value="PCB_OB"/>
    <property type="match status" value="1"/>
</dbReference>
<dbReference type="GO" id="GO:0071555">
    <property type="term" value="P:cell wall organization"/>
    <property type="evidence" value="ECO:0007669"/>
    <property type="project" value="UniProtKB-KW"/>
</dbReference>
<keyword evidence="17" id="KW-0735">Signal-anchor</keyword>
<evidence type="ECO:0000256" key="22">
    <source>
        <dbReference type="ARBA" id="ARBA00023268"/>
    </source>
</evidence>
<feature type="domain" description="Penicillin-binding protein OB-like" evidence="32">
    <location>
        <begin position="337"/>
        <end position="444"/>
    </location>
</feature>
<dbReference type="GO" id="GO:0008658">
    <property type="term" value="F:penicillin binding"/>
    <property type="evidence" value="ECO:0007669"/>
    <property type="project" value="InterPro"/>
</dbReference>
<dbReference type="SUPFAM" id="SSF53955">
    <property type="entry name" value="Lysozyme-like"/>
    <property type="match status" value="1"/>
</dbReference>
<keyword evidence="12" id="KW-0328">Glycosyltransferase</keyword>
<comment type="catalytic activity">
    <reaction evidence="26">
        <text>[GlcNAc-(1-&gt;4)-Mur2Ac(oyl-L-Ala-gamma-D-Glu-L-Lys-D-Ala-D-Ala)](n)-di-trans,octa-cis-undecaprenyl diphosphate + beta-D-GlcNAc-(1-&gt;4)-Mur2Ac(oyl-L-Ala-gamma-D-Glu-L-Lys-D-Ala-D-Ala)-di-trans,octa-cis-undecaprenyl diphosphate = [GlcNAc-(1-&gt;4)-Mur2Ac(oyl-L-Ala-gamma-D-Glu-L-Lys-D-Ala-D-Ala)](n+1)-di-trans,octa-cis-undecaprenyl diphosphate + di-trans,octa-cis-undecaprenyl diphosphate + H(+)</text>
        <dbReference type="Rhea" id="RHEA:23708"/>
        <dbReference type="Rhea" id="RHEA-COMP:9602"/>
        <dbReference type="Rhea" id="RHEA-COMP:9603"/>
        <dbReference type="ChEBI" id="CHEBI:15378"/>
        <dbReference type="ChEBI" id="CHEBI:58405"/>
        <dbReference type="ChEBI" id="CHEBI:60033"/>
        <dbReference type="ChEBI" id="CHEBI:78435"/>
        <dbReference type="EC" id="2.4.99.28"/>
    </reaction>
</comment>
<dbReference type="InterPro" id="IPR001264">
    <property type="entry name" value="Glyco_trans_51"/>
</dbReference>
<evidence type="ECO:0000256" key="18">
    <source>
        <dbReference type="ARBA" id="ARBA00022984"/>
    </source>
</evidence>
<evidence type="ECO:0000256" key="1">
    <source>
        <dbReference type="ARBA" id="ARBA00002624"/>
    </source>
</evidence>
<organism evidence="33 34">
    <name type="scientific">Marinimicrobium koreense</name>
    <dbReference type="NCBI Taxonomy" id="306545"/>
    <lineage>
        <taxon>Bacteria</taxon>
        <taxon>Pseudomonadati</taxon>
        <taxon>Pseudomonadota</taxon>
        <taxon>Gammaproteobacteria</taxon>
        <taxon>Cellvibrionales</taxon>
        <taxon>Cellvibrionaceae</taxon>
        <taxon>Marinimicrobium</taxon>
    </lineage>
</organism>
<dbReference type="InterPro" id="IPR031376">
    <property type="entry name" value="PCB_OB"/>
</dbReference>
<dbReference type="Gene3D" id="1.10.3810.10">
    <property type="entry name" value="Biosynthetic peptidoglycan transglycosylase-like"/>
    <property type="match status" value="1"/>
</dbReference>
<keyword evidence="14 29" id="KW-0812">Transmembrane</keyword>
<dbReference type="GO" id="GO:0008360">
    <property type="term" value="P:regulation of cell shape"/>
    <property type="evidence" value="ECO:0007669"/>
    <property type="project" value="UniProtKB-KW"/>
</dbReference>
<dbReference type="EC" id="2.4.99.28" evidence="25"/>
<dbReference type="Gene3D" id="2.40.50.140">
    <property type="entry name" value="Nucleic acid-binding proteins"/>
    <property type="match status" value="1"/>
</dbReference>
<keyword evidence="15" id="KW-0378">Hydrolase</keyword>
<comment type="pathway">
    <text evidence="3">Cell wall biogenesis; peptidoglycan biosynthesis.</text>
</comment>
<dbReference type="GO" id="GO:0005886">
    <property type="term" value="C:plasma membrane"/>
    <property type="evidence" value="ECO:0007669"/>
    <property type="project" value="UniProtKB-SubCell"/>
</dbReference>
<dbReference type="InterPro" id="IPR012340">
    <property type="entry name" value="NA-bd_OB-fold"/>
</dbReference>
<feature type="domain" description="Glycosyl transferase family 51" evidence="31">
    <location>
        <begin position="75"/>
        <end position="250"/>
    </location>
</feature>
<dbReference type="InterPro" id="IPR001460">
    <property type="entry name" value="PCN-bd_Tpept"/>
</dbReference>
<dbReference type="Pfam" id="PF00905">
    <property type="entry name" value="Transpeptidase"/>
    <property type="match status" value="1"/>
</dbReference>
<feature type="domain" description="Penicillin-binding protein transpeptidase" evidence="30">
    <location>
        <begin position="448"/>
        <end position="773"/>
    </location>
</feature>
<keyword evidence="10" id="KW-0121">Carboxypeptidase</keyword>
<evidence type="ECO:0000313" key="33">
    <source>
        <dbReference type="EMBL" id="ROQ21359.1"/>
    </source>
</evidence>
<sequence>MRRLAAIFANLLILIEKMPIKKSYLNLLFWLFIAGTGASLTVLAGLYLYLSPKLPPVESLRQVQLQTPLRVYSSDGKLIGEFGEQRRTPVSFEELPDLYIKALLSAEDAEFYDHPGVSIRGLLRAASQLLKTGEIQSGGSTLTMQLARDFFLSREQVFSRKFNEILLALQIENELTKQEILELFSNKMFFGNRAYGIQAAAQIYYGEDIDELELHQWAMIVGVLKAPSAYNPLANLERAMIRRNWILGRMLELGHIDQATYEVAMNTPDDARYHGATLELYAPYVAELARREAVDRFGENAYNAGYKVYTTIHSDYQAAAQQAVVDGLLTYDWRHGYRGPEQQLGERPEDLSSWQELLSDTPVYGGLLPGLVLSLEERSAEILLANGDTIELGWDQSLSTARRYLNENARGPLPESASDVLAVGDLIRLRQIGGVWHLRQLPQAQAALVSLDPRDGAVRSLVGGFDFRQSNFNRALQAARQPGSSFKPFVYTAALENGFTPATIVNDSPIVIEDASLEGAWRPENDGGTFLGPTRLREALYRSRNLVSIRVLRSIGLPALLDTLEKFGFDREALPRNLSLALGSHALTPMDMARGYAIFANGGFRIAPYLVERIDDDHGEALHVARPATVCEDCEREQEEEEEPVSLIADIYASEPERAAETGPDERLAPEQPAQLALLDEDEATLEPLPIAPRVLGERTAFIIDSMLRDVVARGTGRRARVLDRADLAGKTGTTNGPRDAWFAGYNPDLVTVAWLGFDQNTPLGRGEYGGTAALPIWIDYMRSALAGKPDRPAPQPEGIVTVRIDPENGQRAQPGDPDAIFEIFRAEEVPPYNDNGNGNGSSDSERLPEELF</sequence>
<keyword evidence="23" id="KW-0961">Cell wall biogenesis/degradation</keyword>
<keyword evidence="16" id="KW-0133">Cell shape</keyword>
<evidence type="ECO:0000256" key="25">
    <source>
        <dbReference type="ARBA" id="ARBA00044770"/>
    </source>
</evidence>
<comment type="function">
    <text evidence="1">Cell wall formation. Synthesis of cross-linked peptidoglycan from the lipid intermediates. The enzyme has a penicillin-insensitive transglycosylase N-terminal domain (formation of linear glycan strands) and a penicillin-sensitive transpeptidase C-terminal domain (cross-linking of the peptide subunits).</text>
</comment>
<comment type="pathway">
    <text evidence="27">Glycan biosynthesis.</text>
</comment>
<dbReference type="GO" id="GO:0009252">
    <property type="term" value="P:peptidoglycan biosynthetic process"/>
    <property type="evidence" value="ECO:0007669"/>
    <property type="project" value="UniProtKB-UniPathway"/>
</dbReference>
<dbReference type="GO" id="GO:0008955">
    <property type="term" value="F:peptidoglycan glycosyltransferase activity"/>
    <property type="evidence" value="ECO:0007669"/>
    <property type="project" value="UniProtKB-EC"/>
</dbReference>
<evidence type="ECO:0000256" key="16">
    <source>
        <dbReference type="ARBA" id="ARBA00022960"/>
    </source>
</evidence>
<comment type="subcellular location">
    <subcellularLocation>
        <location evidence="2">Cell inner membrane</location>
        <topology evidence="2">Single-pass type II membrane protein</topology>
    </subcellularLocation>
</comment>
<dbReference type="AlphaFoldDB" id="A0A3N1NZY7"/>
<evidence type="ECO:0000256" key="29">
    <source>
        <dbReference type="SAM" id="Phobius"/>
    </source>
</evidence>
<keyword evidence="19 29" id="KW-1133">Transmembrane helix</keyword>
<evidence type="ECO:0000256" key="20">
    <source>
        <dbReference type="ARBA" id="ARBA00023136"/>
    </source>
</evidence>
<dbReference type="EC" id="3.4.16.4" evidence="6"/>
<evidence type="ECO:0000259" key="31">
    <source>
        <dbReference type="Pfam" id="PF00912"/>
    </source>
</evidence>
<evidence type="ECO:0000256" key="23">
    <source>
        <dbReference type="ARBA" id="ARBA00023316"/>
    </source>
</evidence>
<keyword evidence="34" id="KW-1185">Reference proteome</keyword>
<comment type="similarity">
    <text evidence="5">In the N-terminal section; belongs to the glycosyltransferase 51 family.</text>
</comment>
<feature type="transmembrane region" description="Helical" evidence="29">
    <location>
        <begin position="27"/>
        <end position="50"/>
    </location>
</feature>
<gene>
    <name evidence="33" type="ORF">EDC38_1983</name>
</gene>
<evidence type="ECO:0000256" key="26">
    <source>
        <dbReference type="ARBA" id="ARBA00049902"/>
    </source>
</evidence>
<comment type="caution">
    <text evidence="33">The sequence shown here is derived from an EMBL/GenBank/DDBJ whole genome shotgun (WGS) entry which is preliminary data.</text>
</comment>
<keyword evidence="18" id="KW-0573">Peptidoglycan synthesis</keyword>
<keyword evidence="8" id="KW-1003">Cell membrane</keyword>
<proteinExistence type="inferred from homology"/>
<evidence type="ECO:0000256" key="8">
    <source>
        <dbReference type="ARBA" id="ARBA00022475"/>
    </source>
</evidence>
<dbReference type="GO" id="GO:0009002">
    <property type="term" value="F:serine-type D-Ala-D-Ala carboxypeptidase activity"/>
    <property type="evidence" value="ECO:0007669"/>
    <property type="project" value="UniProtKB-EC"/>
</dbReference>
<keyword evidence="22" id="KW-0511">Multifunctional enzyme</keyword>
<evidence type="ECO:0000256" key="24">
    <source>
        <dbReference type="ARBA" id="ARBA00034000"/>
    </source>
</evidence>
<feature type="compositionally biased region" description="Basic and acidic residues" evidence="28">
    <location>
        <begin position="844"/>
        <end position="853"/>
    </location>
</feature>
<evidence type="ECO:0000256" key="6">
    <source>
        <dbReference type="ARBA" id="ARBA00012448"/>
    </source>
</evidence>
<evidence type="ECO:0000256" key="2">
    <source>
        <dbReference type="ARBA" id="ARBA00004249"/>
    </source>
</evidence>
<dbReference type="GO" id="GO:0030288">
    <property type="term" value="C:outer membrane-bounded periplasmic space"/>
    <property type="evidence" value="ECO:0007669"/>
    <property type="project" value="TreeGrafter"/>
</dbReference>
<evidence type="ECO:0000256" key="12">
    <source>
        <dbReference type="ARBA" id="ARBA00022676"/>
    </source>
</evidence>
<dbReference type="InterPro" id="IPR023346">
    <property type="entry name" value="Lysozyme-like_dom_sf"/>
</dbReference>
<comment type="catalytic activity">
    <reaction evidence="24">
        <text>Preferential cleavage: (Ac)2-L-Lys-D-Ala-|-D-Ala. Also transpeptidation of peptidyl-alanyl moieties that are N-acyl substituents of D-alanine.</text>
        <dbReference type="EC" id="3.4.16.4"/>
    </reaction>
</comment>
<evidence type="ECO:0000256" key="28">
    <source>
        <dbReference type="SAM" id="MobiDB-lite"/>
    </source>
</evidence>
<protein>
    <recommendedName>
        <fullName evidence="7">Penicillin-binding protein 1A</fullName>
        <ecNumber evidence="25">2.4.99.28</ecNumber>
        <ecNumber evidence="6">3.4.16.4</ecNumber>
    </recommendedName>
</protein>
<dbReference type="InterPro" id="IPR012338">
    <property type="entry name" value="Beta-lactam/transpept-like"/>
</dbReference>
<reference evidence="33 34" key="1">
    <citation type="submission" date="2018-11" db="EMBL/GenBank/DDBJ databases">
        <title>Genomic Encyclopedia of Type Strains, Phase IV (KMG-IV): sequencing the most valuable type-strain genomes for metagenomic binning, comparative biology and taxonomic classification.</title>
        <authorList>
            <person name="Goeker M."/>
        </authorList>
    </citation>
    <scope>NUCLEOTIDE SEQUENCE [LARGE SCALE GENOMIC DNA]</scope>
    <source>
        <strain evidence="33 34">DSM 16974</strain>
    </source>
</reference>
<accession>A0A3N1NZY7</accession>
<dbReference type="NCBIfam" id="TIGR02074">
    <property type="entry name" value="PBP_1a_fam"/>
    <property type="match status" value="1"/>
</dbReference>
<evidence type="ECO:0000259" key="30">
    <source>
        <dbReference type="Pfam" id="PF00905"/>
    </source>
</evidence>
<evidence type="ECO:0000256" key="19">
    <source>
        <dbReference type="ARBA" id="ARBA00022989"/>
    </source>
</evidence>
<evidence type="ECO:0000256" key="10">
    <source>
        <dbReference type="ARBA" id="ARBA00022645"/>
    </source>
</evidence>
<name>A0A3N1NZY7_9GAMM</name>
<dbReference type="UniPathway" id="UPA00219"/>
<comment type="similarity">
    <text evidence="4">In the C-terminal section; belongs to the transpeptidase family.</text>
</comment>
<keyword evidence="9" id="KW-0997">Cell inner membrane</keyword>
<evidence type="ECO:0000313" key="34">
    <source>
        <dbReference type="Proteomes" id="UP000273643"/>
    </source>
</evidence>
<dbReference type="FunFam" id="1.10.3810.10:FF:000003">
    <property type="entry name" value="Penicillin-binding protein 1a"/>
    <property type="match status" value="1"/>
</dbReference>
<dbReference type="InterPro" id="IPR050396">
    <property type="entry name" value="Glycosyltr_51/Transpeptidase"/>
</dbReference>
<dbReference type="GO" id="GO:0046677">
    <property type="term" value="P:response to antibiotic"/>
    <property type="evidence" value="ECO:0007669"/>
    <property type="project" value="UniProtKB-KW"/>
</dbReference>
<evidence type="ECO:0000256" key="3">
    <source>
        <dbReference type="ARBA" id="ARBA00004752"/>
    </source>
</evidence>
<feature type="compositionally biased region" description="Low complexity" evidence="28">
    <location>
        <begin position="834"/>
        <end position="843"/>
    </location>
</feature>
<dbReference type="PANTHER" id="PTHR32282">
    <property type="entry name" value="BINDING PROTEIN TRANSPEPTIDASE, PUTATIVE-RELATED"/>
    <property type="match status" value="1"/>
</dbReference>
<dbReference type="EMBL" id="RJUK01000001">
    <property type="protein sequence ID" value="ROQ21359.1"/>
    <property type="molecule type" value="Genomic_DNA"/>
</dbReference>
<dbReference type="Gene3D" id="3.40.710.10">
    <property type="entry name" value="DD-peptidase/beta-lactamase superfamily"/>
    <property type="match status" value="3"/>
</dbReference>
<evidence type="ECO:0000256" key="11">
    <source>
        <dbReference type="ARBA" id="ARBA00022670"/>
    </source>
</evidence>
<dbReference type="InterPro" id="IPR036950">
    <property type="entry name" value="PBP_transglycosylase"/>
</dbReference>
<keyword evidence="21" id="KW-0046">Antibiotic resistance</keyword>
<evidence type="ECO:0000256" key="4">
    <source>
        <dbReference type="ARBA" id="ARBA00007090"/>
    </source>
</evidence>
<evidence type="ECO:0000256" key="7">
    <source>
        <dbReference type="ARBA" id="ARBA00018638"/>
    </source>
</evidence>
<evidence type="ECO:0000259" key="32">
    <source>
        <dbReference type="Pfam" id="PF17092"/>
    </source>
</evidence>
<keyword evidence="13" id="KW-0808">Transferase</keyword>
<keyword evidence="11" id="KW-0645">Protease</keyword>
<dbReference type="PANTHER" id="PTHR32282:SF27">
    <property type="entry name" value="PENICILLIN-BINDING PROTEIN 1A"/>
    <property type="match status" value="1"/>
</dbReference>
<evidence type="ECO:0000256" key="15">
    <source>
        <dbReference type="ARBA" id="ARBA00022801"/>
    </source>
</evidence>
<dbReference type="Pfam" id="PF00912">
    <property type="entry name" value="Transgly"/>
    <property type="match status" value="1"/>
</dbReference>
<evidence type="ECO:0000256" key="17">
    <source>
        <dbReference type="ARBA" id="ARBA00022968"/>
    </source>
</evidence>
<evidence type="ECO:0000256" key="21">
    <source>
        <dbReference type="ARBA" id="ARBA00023251"/>
    </source>
</evidence>
<dbReference type="GO" id="GO:0006508">
    <property type="term" value="P:proteolysis"/>
    <property type="evidence" value="ECO:0007669"/>
    <property type="project" value="UniProtKB-KW"/>
</dbReference>